<keyword evidence="2 7" id="KW-0540">Nuclease</keyword>
<keyword evidence="3 7" id="KW-0479">Metal-binding</keyword>
<comment type="subcellular location">
    <subcellularLocation>
        <location evidence="7">Cytoplasm</location>
    </subcellularLocation>
</comment>
<name>A0A0H4J010_9PROT</name>
<evidence type="ECO:0000313" key="8">
    <source>
        <dbReference type="EMBL" id="AKO66099.1"/>
    </source>
</evidence>
<dbReference type="PANTHER" id="PTHR46986">
    <property type="entry name" value="ENDORIBONUCLEASE YBEY, CHLOROPLASTIC"/>
    <property type="match status" value="1"/>
</dbReference>
<dbReference type="Pfam" id="PF02130">
    <property type="entry name" value="YbeY"/>
    <property type="match status" value="1"/>
</dbReference>
<dbReference type="PROSITE" id="PS01306">
    <property type="entry name" value="UPF0054"/>
    <property type="match status" value="1"/>
</dbReference>
<dbReference type="GO" id="GO:0005737">
    <property type="term" value="C:cytoplasm"/>
    <property type="evidence" value="ECO:0007669"/>
    <property type="project" value="UniProtKB-SubCell"/>
</dbReference>
<keyword evidence="7" id="KW-0963">Cytoplasm</keyword>
<dbReference type="PANTHER" id="PTHR46986:SF1">
    <property type="entry name" value="ENDORIBONUCLEASE YBEY, CHLOROPLASTIC"/>
    <property type="match status" value="1"/>
</dbReference>
<reference evidence="8 9" key="1">
    <citation type="submission" date="2015-03" db="EMBL/GenBank/DDBJ databases">
        <title>Comparative analysis of the OM43 clade including a novel species from Red Sea uncovers genomic and metabolic diversity among marine methylotrophs.</title>
        <authorList>
            <person name="Jimenez-Infante F."/>
            <person name="Ngugi D.K."/>
            <person name="Vinu M."/>
            <person name="Alam I."/>
            <person name="Kamau A."/>
            <person name="Blom J."/>
            <person name="Bajic V.B."/>
            <person name="Stingl U."/>
        </authorList>
    </citation>
    <scope>NUCLEOTIDE SEQUENCE [LARGE SCALE GENOMIC DNA]</scope>
    <source>
        <strain evidence="8 9">MBRSH7</strain>
    </source>
</reference>
<gene>
    <name evidence="7" type="primary">ybeY</name>
    <name evidence="8" type="ORF">VI33_05240</name>
</gene>
<dbReference type="GO" id="GO:0008270">
    <property type="term" value="F:zinc ion binding"/>
    <property type="evidence" value="ECO:0007669"/>
    <property type="project" value="UniProtKB-UniRule"/>
</dbReference>
<keyword evidence="6 7" id="KW-0862">Zinc</keyword>
<comment type="cofactor">
    <cofactor evidence="7">
        <name>Zn(2+)</name>
        <dbReference type="ChEBI" id="CHEBI:29105"/>
    </cofactor>
    <text evidence="7">Binds 1 zinc ion.</text>
</comment>
<dbReference type="OrthoDB" id="9807740at2"/>
<dbReference type="InterPro" id="IPR023091">
    <property type="entry name" value="MetalPrtase_cat_dom_sf_prd"/>
</dbReference>
<feature type="binding site" evidence="7">
    <location>
        <position position="114"/>
    </location>
    <ligand>
        <name>Zn(2+)</name>
        <dbReference type="ChEBI" id="CHEBI:29105"/>
        <note>catalytic</note>
    </ligand>
</feature>
<evidence type="ECO:0000256" key="2">
    <source>
        <dbReference type="ARBA" id="ARBA00022722"/>
    </source>
</evidence>
<evidence type="ECO:0000256" key="1">
    <source>
        <dbReference type="ARBA" id="ARBA00010875"/>
    </source>
</evidence>
<evidence type="ECO:0000256" key="5">
    <source>
        <dbReference type="ARBA" id="ARBA00022801"/>
    </source>
</evidence>
<proteinExistence type="inferred from homology"/>
<dbReference type="Gene3D" id="3.40.390.30">
    <property type="entry name" value="Metalloproteases ('zincins'), catalytic domain"/>
    <property type="match status" value="1"/>
</dbReference>
<evidence type="ECO:0000256" key="3">
    <source>
        <dbReference type="ARBA" id="ARBA00022723"/>
    </source>
</evidence>
<dbReference type="GO" id="GO:0004521">
    <property type="term" value="F:RNA endonuclease activity"/>
    <property type="evidence" value="ECO:0007669"/>
    <property type="project" value="UniProtKB-UniRule"/>
</dbReference>
<evidence type="ECO:0000256" key="7">
    <source>
        <dbReference type="HAMAP-Rule" id="MF_00009"/>
    </source>
</evidence>
<keyword evidence="5 7" id="KW-0378">Hydrolase</keyword>
<comment type="function">
    <text evidence="7">Single strand-specific metallo-endoribonuclease involved in late-stage 70S ribosome quality control and in maturation of the 3' terminus of the 16S rRNA.</text>
</comment>
<keyword evidence="4 7" id="KW-0255">Endonuclease</keyword>
<organism evidence="8 9">
    <name type="scientific">Methylophilales bacterium MBRS-H7</name>
    <dbReference type="NCBI Taxonomy" id="1623450"/>
    <lineage>
        <taxon>Bacteria</taxon>
        <taxon>Pseudomonadati</taxon>
        <taxon>Pseudomonadota</taxon>
        <taxon>Betaproteobacteria</taxon>
        <taxon>Nitrosomonadales</taxon>
        <taxon>OM43 clade</taxon>
    </lineage>
</organism>
<keyword evidence="7" id="KW-0698">rRNA processing</keyword>
<dbReference type="InterPro" id="IPR002036">
    <property type="entry name" value="YbeY"/>
</dbReference>
<feature type="binding site" evidence="7">
    <location>
        <position position="104"/>
    </location>
    <ligand>
        <name>Zn(2+)</name>
        <dbReference type="ChEBI" id="CHEBI:29105"/>
        <note>catalytic</note>
    </ligand>
</feature>
<sequence length="144" mass="16885">MIRVHIQDIINKKNALTGPICKKIFSSVWKKEAEITIRITTASESQELNHHYRNQNKPTNILSFNIESNRSLIGDLVLCHDIVKKEAKEQNKKIKDHYIHLVLHGFLHLMGHDHINEKDQLIMEKIEIKTLRLFNIQNPYISND</sequence>
<dbReference type="NCBIfam" id="TIGR00043">
    <property type="entry name" value="rRNA maturation RNase YbeY"/>
    <property type="match status" value="1"/>
</dbReference>
<dbReference type="GO" id="GO:0006364">
    <property type="term" value="P:rRNA processing"/>
    <property type="evidence" value="ECO:0007669"/>
    <property type="project" value="UniProtKB-UniRule"/>
</dbReference>
<comment type="similarity">
    <text evidence="1 7">Belongs to the endoribonuclease YbeY family.</text>
</comment>
<dbReference type="EC" id="3.1.-.-" evidence="7"/>
<feature type="binding site" evidence="7">
    <location>
        <position position="108"/>
    </location>
    <ligand>
        <name>Zn(2+)</name>
        <dbReference type="ChEBI" id="CHEBI:29105"/>
        <note>catalytic</note>
    </ligand>
</feature>
<keyword evidence="9" id="KW-1185">Reference proteome</keyword>
<keyword evidence="7" id="KW-0690">Ribosome biogenesis</keyword>
<dbReference type="Proteomes" id="UP000066549">
    <property type="component" value="Chromosome"/>
</dbReference>
<dbReference type="SUPFAM" id="SSF55486">
    <property type="entry name" value="Metalloproteases ('zincins'), catalytic domain"/>
    <property type="match status" value="1"/>
</dbReference>
<protein>
    <recommendedName>
        <fullName evidence="7">Endoribonuclease YbeY</fullName>
        <ecNumber evidence="7">3.1.-.-</ecNumber>
    </recommendedName>
</protein>
<evidence type="ECO:0000313" key="9">
    <source>
        <dbReference type="Proteomes" id="UP000066549"/>
    </source>
</evidence>
<dbReference type="EMBL" id="CP011002">
    <property type="protein sequence ID" value="AKO66099.1"/>
    <property type="molecule type" value="Genomic_DNA"/>
</dbReference>
<evidence type="ECO:0000256" key="4">
    <source>
        <dbReference type="ARBA" id="ARBA00022759"/>
    </source>
</evidence>
<dbReference type="HAMAP" id="MF_00009">
    <property type="entry name" value="Endoribonucl_YbeY"/>
    <property type="match status" value="1"/>
</dbReference>
<dbReference type="GO" id="GO:0004222">
    <property type="term" value="F:metalloendopeptidase activity"/>
    <property type="evidence" value="ECO:0007669"/>
    <property type="project" value="InterPro"/>
</dbReference>
<accession>A0A0H4J010</accession>
<dbReference type="AlphaFoldDB" id="A0A0H4J010"/>
<dbReference type="InterPro" id="IPR020549">
    <property type="entry name" value="YbeY_CS"/>
</dbReference>
<evidence type="ECO:0000256" key="6">
    <source>
        <dbReference type="ARBA" id="ARBA00022833"/>
    </source>
</evidence>